<feature type="compositionally biased region" description="Basic and acidic residues" evidence="13">
    <location>
        <begin position="919"/>
        <end position="930"/>
    </location>
</feature>
<dbReference type="AlphaFoldDB" id="A0A2T7PYD7"/>
<feature type="compositionally biased region" description="Low complexity" evidence="13">
    <location>
        <begin position="491"/>
        <end position="508"/>
    </location>
</feature>
<evidence type="ECO:0000256" key="12">
    <source>
        <dbReference type="ARBA" id="ARBA00043009"/>
    </source>
</evidence>
<dbReference type="PROSITE" id="PS50235">
    <property type="entry name" value="USP_3"/>
    <property type="match status" value="1"/>
</dbReference>
<reference evidence="15 16" key="1">
    <citation type="submission" date="2018-04" db="EMBL/GenBank/DDBJ databases">
        <title>The genome of golden apple snail Pomacea canaliculata provides insight into stress tolerance and invasive adaptation.</title>
        <authorList>
            <person name="Liu C."/>
            <person name="Liu B."/>
            <person name="Ren Y."/>
            <person name="Zhang Y."/>
            <person name="Wang H."/>
            <person name="Li S."/>
            <person name="Jiang F."/>
            <person name="Yin L."/>
            <person name="Zhang G."/>
            <person name="Qian W."/>
            <person name="Fan W."/>
        </authorList>
    </citation>
    <scope>NUCLEOTIDE SEQUENCE [LARGE SCALE GENOMIC DNA]</scope>
    <source>
        <strain evidence="15">SZHN2017</strain>
        <tissue evidence="15">Muscle</tissue>
    </source>
</reference>
<feature type="region of interest" description="Disordered" evidence="13">
    <location>
        <begin position="574"/>
        <end position="616"/>
    </location>
</feature>
<feature type="region of interest" description="Disordered" evidence="13">
    <location>
        <begin position="812"/>
        <end position="849"/>
    </location>
</feature>
<dbReference type="PANTHER" id="PTHR24006">
    <property type="entry name" value="UBIQUITIN CARBOXYL-TERMINAL HYDROLASE"/>
    <property type="match status" value="1"/>
</dbReference>
<keyword evidence="16" id="KW-1185">Reference proteome</keyword>
<feature type="region of interest" description="Disordered" evidence="13">
    <location>
        <begin position="875"/>
        <end position="997"/>
    </location>
</feature>
<dbReference type="CDD" id="cd02661">
    <property type="entry name" value="Peptidase_C19E"/>
    <property type="match status" value="1"/>
</dbReference>
<organism evidence="15 16">
    <name type="scientific">Pomacea canaliculata</name>
    <name type="common">Golden apple snail</name>
    <dbReference type="NCBI Taxonomy" id="400727"/>
    <lineage>
        <taxon>Eukaryota</taxon>
        <taxon>Metazoa</taxon>
        <taxon>Spiralia</taxon>
        <taxon>Lophotrochozoa</taxon>
        <taxon>Mollusca</taxon>
        <taxon>Gastropoda</taxon>
        <taxon>Caenogastropoda</taxon>
        <taxon>Architaenioglossa</taxon>
        <taxon>Ampullarioidea</taxon>
        <taxon>Ampullariidae</taxon>
        <taxon>Pomacea</taxon>
    </lineage>
</organism>
<evidence type="ECO:0000256" key="6">
    <source>
        <dbReference type="ARBA" id="ARBA00022801"/>
    </source>
</evidence>
<feature type="region of interest" description="Disordered" evidence="13">
    <location>
        <begin position="1022"/>
        <end position="1125"/>
    </location>
</feature>
<feature type="region of interest" description="Disordered" evidence="13">
    <location>
        <begin position="489"/>
        <end position="558"/>
    </location>
</feature>
<feature type="domain" description="USP" evidence="14">
    <location>
        <begin position="142"/>
        <end position="429"/>
    </location>
</feature>
<evidence type="ECO:0000313" key="15">
    <source>
        <dbReference type="EMBL" id="PVD38407.1"/>
    </source>
</evidence>
<evidence type="ECO:0000256" key="1">
    <source>
        <dbReference type="ARBA" id="ARBA00000707"/>
    </source>
</evidence>
<evidence type="ECO:0000256" key="11">
    <source>
        <dbReference type="ARBA" id="ARBA00042420"/>
    </source>
</evidence>
<dbReference type="GO" id="GO:0016579">
    <property type="term" value="P:protein deubiquitination"/>
    <property type="evidence" value="ECO:0007669"/>
    <property type="project" value="InterPro"/>
</dbReference>
<evidence type="ECO:0000313" key="16">
    <source>
        <dbReference type="Proteomes" id="UP000245119"/>
    </source>
</evidence>
<dbReference type="GO" id="GO:0006508">
    <property type="term" value="P:proteolysis"/>
    <property type="evidence" value="ECO:0007669"/>
    <property type="project" value="UniProtKB-KW"/>
</dbReference>
<keyword evidence="4" id="KW-0645">Protease</keyword>
<evidence type="ECO:0000256" key="4">
    <source>
        <dbReference type="ARBA" id="ARBA00022670"/>
    </source>
</evidence>
<comment type="caution">
    <text evidence="15">The sequence shown here is derived from an EMBL/GenBank/DDBJ whole genome shotgun (WGS) entry which is preliminary data.</text>
</comment>
<feature type="compositionally biased region" description="Basic residues" evidence="13">
    <location>
        <begin position="943"/>
        <end position="954"/>
    </location>
</feature>
<dbReference type="GO" id="GO:0004843">
    <property type="term" value="F:cysteine-type deubiquitinase activity"/>
    <property type="evidence" value="ECO:0007669"/>
    <property type="project" value="UniProtKB-EC"/>
</dbReference>
<evidence type="ECO:0000256" key="5">
    <source>
        <dbReference type="ARBA" id="ARBA00022786"/>
    </source>
</evidence>
<evidence type="ECO:0000259" key="14">
    <source>
        <dbReference type="PROSITE" id="PS50235"/>
    </source>
</evidence>
<dbReference type="InterPro" id="IPR028889">
    <property type="entry name" value="USP"/>
</dbReference>
<dbReference type="OrthoDB" id="420187at2759"/>
<name>A0A2T7PYD7_POMCA</name>
<dbReference type="STRING" id="400727.A0A2T7PYD7"/>
<feature type="compositionally biased region" description="Basic and acidic residues" evidence="13">
    <location>
        <begin position="955"/>
        <end position="985"/>
    </location>
</feature>
<dbReference type="Proteomes" id="UP000245119">
    <property type="component" value="Linkage Group LG1"/>
</dbReference>
<feature type="compositionally biased region" description="Polar residues" evidence="13">
    <location>
        <begin position="1094"/>
        <end position="1125"/>
    </location>
</feature>
<evidence type="ECO:0000256" key="8">
    <source>
        <dbReference type="ARBA" id="ARBA00039432"/>
    </source>
</evidence>
<feature type="region of interest" description="Disordered" evidence="13">
    <location>
        <begin position="85"/>
        <end position="120"/>
    </location>
</feature>
<comment type="similarity">
    <text evidence="2">Belongs to the peptidase C19 family.</text>
</comment>
<evidence type="ECO:0000256" key="2">
    <source>
        <dbReference type="ARBA" id="ARBA00009085"/>
    </source>
</evidence>
<feature type="compositionally biased region" description="Basic and acidic residues" evidence="13">
    <location>
        <begin position="1030"/>
        <end position="1046"/>
    </location>
</feature>
<keyword evidence="5" id="KW-0833">Ubl conjugation pathway</keyword>
<dbReference type="EC" id="3.4.19.12" evidence="3"/>
<feature type="compositionally biased region" description="Basic and acidic residues" evidence="13">
    <location>
        <begin position="876"/>
        <end position="893"/>
    </location>
</feature>
<proteinExistence type="inferred from homology"/>
<evidence type="ECO:0000256" key="9">
    <source>
        <dbReference type="ARBA" id="ARBA00041300"/>
    </source>
</evidence>
<feature type="compositionally biased region" description="Polar residues" evidence="13">
    <location>
        <begin position="524"/>
        <end position="539"/>
    </location>
</feature>
<feature type="compositionally biased region" description="Polar residues" evidence="13">
    <location>
        <begin position="836"/>
        <end position="849"/>
    </location>
</feature>
<protein>
    <recommendedName>
        <fullName evidence="8">Ubiquitin carboxyl-terminal hydrolase 36</fullName>
        <ecNumber evidence="3">3.4.19.12</ecNumber>
    </recommendedName>
    <alternativeName>
        <fullName evidence="11">Deubiquitinating enzyme 36</fullName>
    </alternativeName>
    <alternativeName>
        <fullName evidence="10">Protein scrawny</fullName>
    </alternativeName>
    <alternativeName>
        <fullName evidence="9">Ubiquitin thioesterase 36</fullName>
    </alternativeName>
    <alternativeName>
        <fullName evidence="12">Ubiquitin-specific-processing protease 36</fullName>
    </alternativeName>
</protein>
<dbReference type="PANTHER" id="PTHR24006:SF758">
    <property type="entry name" value="UBIQUITIN CARBOXYL-TERMINAL HYDROLASE 36"/>
    <property type="match status" value="1"/>
</dbReference>
<dbReference type="Pfam" id="PF00443">
    <property type="entry name" value="UCH"/>
    <property type="match status" value="1"/>
</dbReference>
<dbReference type="InterPro" id="IPR018200">
    <property type="entry name" value="USP_CS"/>
</dbReference>
<gene>
    <name evidence="15" type="ORF">C0Q70_01022</name>
</gene>
<dbReference type="InterPro" id="IPR038765">
    <property type="entry name" value="Papain-like_cys_pep_sf"/>
</dbReference>
<feature type="compositionally biased region" description="Basic and acidic residues" evidence="13">
    <location>
        <begin position="1077"/>
        <end position="1093"/>
    </location>
</feature>
<sequence length="1125" mass="125731">MPSAAENLEVVESTLRASLSQNKHLDQHVVSSTQRVLMHRVTFVPAAKPHTLQLRSLKSKYILLSGPTNKAGTPEKAKTQFGIDSGDCAEESEPNAIMSKPGPSGDASANANAGEGLPSPRVVLYPPERVRLDWRQAHRIGAGLVNLGNTCFFNSTLQCLTYTAPLVNYCFSEEHPKTCKQQNSCLMCELRRHIRSAFQHSGHAFKPQLMLQKLKSIAKHMRWGRQEDAHEFLRYLVDGLQRACLNGYAKLDKFSKETTIINQIFGGFLRSQVEDALAKFVKAETLDSDNAYKCEKCQQKVPAQKRFSIHKAPNVLTLQLNRFDYNRIAGKINRHIQFPEKLNIRPYMSQKQGESVMYSLYGVLIHSGFHCNSGHYYCYVKAPSKTWYLMNDSMVRTSVDAYIGLVCCTVVPASRVFQAEAYLLFYSRLQSNINQSPAKAPFIGPASNGVNSPSKFSALNGSHAKSLHSADSTNPVKNEDVGVSVSRQTLSPSGVTVSSSASFSGVSGLPEKHKKISFGISSPKPFQQVHQQQNQLTSKSKPELTTASSASVTSVCSPGVSKPRIVMHIKNGKATTIEKSPDGKSKVVNGGASKHSTLVPYDDDSESEEDRLVDRAKVNQSECVSAKKEKKFPTDVTLGTNSTIASRNSLGDKSGEQCEKVQIDSGGRQSSLESTHIRKDLTLQLNKDCSGSGLKRMSVDIQADIMSPSKVNATTSSWFVQMQDSAPSPSLGSCSSANSNHSVNSTTEWHVLDMSDHKSSLAADRKMQHSGWTITDCSATDKKDGCAKQCSSRLQTIQENDNIKRVRLKSETLQATSRDSCGSQSEKQKSAEHSAHSTSQLTSNAPQCVQKDISNSSSFKVKDLIKANPMLQAKNLSREEVEHSFTSSDKRSLLSDGDSTNTDKIVHKKHKKKKHKRDKEREKSRVKYEELQNSPDKGTATPHIKHKKKKHKSRDRGVSDSDQREKRRKEIVSVQSWDHHDKYSSDHNYQNGDRPKMLWDGMRKSQVVKELEEKPTVISWDEGCSQDGVEAEKEKVFSRKRSWSERYEEDIDKGKVKKVKKHHDYNYYTFNPFQRLQNDKNHTKRRDSYDANSKHQSYNPSSQAPNRTYSDQTTCRFNSRQQQPS</sequence>
<dbReference type="InterPro" id="IPR001394">
    <property type="entry name" value="Peptidase_C19_UCH"/>
</dbReference>
<evidence type="ECO:0000256" key="13">
    <source>
        <dbReference type="SAM" id="MobiDB-lite"/>
    </source>
</evidence>
<dbReference type="PROSITE" id="PS00973">
    <property type="entry name" value="USP_2"/>
    <property type="match status" value="1"/>
</dbReference>
<keyword evidence="7" id="KW-0788">Thiol protease</keyword>
<feature type="compositionally biased region" description="Polar residues" evidence="13">
    <location>
        <begin position="812"/>
        <end position="825"/>
    </location>
</feature>
<feature type="compositionally biased region" description="Low complexity" evidence="13">
    <location>
        <begin position="545"/>
        <end position="555"/>
    </location>
</feature>
<evidence type="ECO:0000256" key="10">
    <source>
        <dbReference type="ARBA" id="ARBA00042154"/>
    </source>
</evidence>
<feature type="compositionally biased region" description="Basic and acidic residues" evidence="13">
    <location>
        <begin position="826"/>
        <end position="835"/>
    </location>
</feature>
<dbReference type="GO" id="GO:0005634">
    <property type="term" value="C:nucleus"/>
    <property type="evidence" value="ECO:0007669"/>
    <property type="project" value="TreeGrafter"/>
</dbReference>
<comment type="catalytic activity">
    <reaction evidence="1">
        <text>Thiol-dependent hydrolysis of ester, thioester, amide, peptide and isopeptide bonds formed by the C-terminal Gly of ubiquitin (a 76-residue protein attached to proteins as an intracellular targeting signal).</text>
        <dbReference type="EC" id="3.4.19.12"/>
    </reaction>
</comment>
<accession>A0A2T7PYD7</accession>
<feature type="compositionally biased region" description="Basic residues" evidence="13">
    <location>
        <begin position="906"/>
        <end position="918"/>
    </location>
</feature>
<dbReference type="PROSITE" id="PS00972">
    <property type="entry name" value="USP_1"/>
    <property type="match status" value="1"/>
</dbReference>
<dbReference type="FunFam" id="3.90.70.10:FF:000119">
    <property type="entry name" value="Ubiquitin specific peptidase 36"/>
    <property type="match status" value="1"/>
</dbReference>
<evidence type="ECO:0000256" key="7">
    <source>
        <dbReference type="ARBA" id="ARBA00022807"/>
    </source>
</evidence>
<dbReference type="Gene3D" id="3.90.70.10">
    <property type="entry name" value="Cysteine proteinases"/>
    <property type="match status" value="2"/>
</dbReference>
<dbReference type="SUPFAM" id="SSF54001">
    <property type="entry name" value="Cysteine proteinases"/>
    <property type="match status" value="1"/>
</dbReference>
<dbReference type="EMBL" id="PZQS01000001">
    <property type="protein sequence ID" value="PVD38407.1"/>
    <property type="molecule type" value="Genomic_DNA"/>
</dbReference>
<dbReference type="InterPro" id="IPR050164">
    <property type="entry name" value="Peptidase_C19"/>
</dbReference>
<dbReference type="GO" id="GO:0005829">
    <property type="term" value="C:cytosol"/>
    <property type="evidence" value="ECO:0007669"/>
    <property type="project" value="TreeGrafter"/>
</dbReference>
<keyword evidence="6" id="KW-0378">Hydrolase</keyword>
<evidence type="ECO:0000256" key="3">
    <source>
        <dbReference type="ARBA" id="ARBA00012759"/>
    </source>
</evidence>